<evidence type="ECO:0000313" key="1">
    <source>
        <dbReference type="EMBL" id="KAJ1704282.1"/>
    </source>
</evidence>
<dbReference type="Proteomes" id="UP001151287">
    <property type="component" value="Unassembled WGS sequence"/>
</dbReference>
<dbReference type="Pfam" id="PF05056">
    <property type="entry name" value="DUF674"/>
    <property type="match status" value="1"/>
</dbReference>
<sequence length="166" mass="18207">MQGNNEKLALKLLIDKSSNKVLFGEGGKDVVDFIFSLLSLPLGVVTKLLTKDSMVGSIGKVYQSLDKLNETYILSNEKISSLLNPQLASTSNPNTNFLLPPATNEDSKSRRFYICSNTNYGYGDFCAYVSEVKRVSCRRCRTSMNKEAQFVNSKSVGSVVQGGAGW</sequence>
<dbReference type="EMBL" id="JAMQYH010000001">
    <property type="protein sequence ID" value="KAJ1704282.1"/>
    <property type="molecule type" value="Genomic_DNA"/>
</dbReference>
<dbReference type="AlphaFoldDB" id="A0A9Q0D1U5"/>
<dbReference type="PANTHER" id="PTHR33103:SF19">
    <property type="entry name" value="OS09G0544700 PROTEIN"/>
    <property type="match status" value="1"/>
</dbReference>
<proteinExistence type="predicted"/>
<comment type="caution">
    <text evidence="1">The sequence shown here is derived from an EMBL/GenBank/DDBJ whole genome shotgun (WGS) entry which is preliminary data.</text>
</comment>
<reference evidence="1" key="1">
    <citation type="journal article" date="2022" name="Cell">
        <title>Repeat-based holocentromeres influence genome architecture and karyotype evolution.</title>
        <authorList>
            <person name="Hofstatter P.G."/>
            <person name="Thangavel G."/>
            <person name="Lux T."/>
            <person name="Neumann P."/>
            <person name="Vondrak T."/>
            <person name="Novak P."/>
            <person name="Zhang M."/>
            <person name="Costa L."/>
            <person name="Castellani M."/>
            <person name="Scott A."/>
            <person name="Toegelov H."/>
            <person name="Fuchs J."/>
            <person name="Mata-Sucre Y."/>
            <person name="Dias Y."/>
            <person name="Vanzela A.L.L."/>
            <person name="Huettel B."/>
            <person name="Almeida C.C.S."/>
            <person name="Simkova H."/>
            <person name="Souza G."/>
            <person name="Pedrosa-Harand A."/>
            <person name="Macas J."/>
            <person name="Mayer K.F.X."/>
            <person name="Houben A."/>
            <person name="Marques A."/>
        </authorList>
    </citation>
    <scope>NUCLEOTIDE SEQUENCE</scope>
    <source>
        <strain evidence="1">RhyBre1mFocal</strain>
    </source>
</reference>
<protein>
    <submittedName>
        <fullName evidence="1">Uncharacterized protein</fullName>
    </submittedName>
</protein>
<gene>
    <name evidence="1" type="ORF">LUZ63_004061</name>
</gene>
<dbReference type="InterPro" id="IPR007750">
    <property type="entry name" value="DUF674"/>
</dbReference>
<keyword evidence="2" id="KW-1185">Reference proteome</keyword>
<dbReference type="PANTHER" id="PTHR33103">
    <property type="entry name" value="OS01G0153900 PROTEIN"/>
    <property type="match status" value="1"/>
</dbReference>
<dbReference type="OrthoDB" id="786335at2759"/>
<organism evidence="1 2">
    <name type="scientific">Rhynchospora breviuscula</name>
    <dbReference type="NCBI Taxonomy" id="2022672"/>
    <lineage>
        <taxon>Eukaryota</taxon>
        <taxon>Viridiplantae</taxon>
        <taxon>Streptophyta</taxon>
        <taxon>Embryophyta</taxon>
        <taxon>Tracheophyta</taxon>
        <taxon>Spermatophyta</taxon>
        <taxon>Magnoliopsida</taxon>
        <taxon>Liliopsida</taxon>
        <taxon>Poales</taxon>
        <taxon>Cyperaceae</taxon>
        <taxon>Cyperoideae</taxon>
        <taxon>Rhynchosporeae</taxon>
        <taxon>Rhynchospora</taxon>
    </lineage>
</organism>
<evidence type="ECO:0000313" key="2">
    <source>
        <dbReference type="Proteomes" id="UP001151287"/>
    </source>
</evidence>
<name>A0A9Q0D1U5_9POAL</name>
<accession>A0A9Q0D1U5</accession>